<organism evidence="2 3">
    <name type="scientific">Mesorhizobium japonicum (strain LMG 29417 / CECT 9101 / MAFF 303099)</name>
    <name type="common">Mesorhizobium loti (strain MAFF 303099)</name>
    <dbReference type="NCBI Taxonomy" id="266835"/>
    <lineage>
        <taxon>Bacteria</taxon>
        <taxon>Pseudomonadati</taxon>
        <taxon>Pseudomonadota</taxon>
        <taxon>Alphaproteobacteria</taxon>
        <taxon>Hyphomicrobiales</taxon>
        <taxon>Phyllobacteriaceae</taxon>
        <taxon>Mesorhizobium</taxon>
    </lineage>
</organism>
<dbReference type="Pfam" id="PF13700">
    <property type="entry name" value="DUF4158"/>
    <property type="match status" value="1"/>
</dbReference>
<sequence>MGLRVSLEVLTGAWSLSFADIDFLKVKAAGSRLGLAVQLKFFAANGYFTTAAAEAPDDAVSYLAEQLGVSKADLCRYDFSGRSGRRHCAEI</sequence>
<dbReference type="eggNOG" id="COG4644">
    <property type="taxonomic scope" value="Bacteria"/>
</dbReference>
<dbReference type="InterPro" id="IPR025296">
    <property type="entry name" value="DUF4158"/>
</dbReference>
<name>Q989R0_RHILO</name>
<dbReference type="Proteomes" id="UP000000552">
    <property type="component" value="Chromosome"/>
</dbReference>
<accession>Q989R0</accession>
<feature type="domain" description="DUF4158" evidence="1">
    <location>
        <begin position="8"/>
        <end position="91"/>
    </location>
</feature>
<dbReference type="AlphaFoldDB" id="Q989R0"/>
<evidence type="ECO:0000259" key="1">
    <source>
        <dbReference type="Pfam" id="PF13700"/>
    </source>
</evidence>
<gene>
    <name evidence="2" type="ordered locus">msr6321</name>
</gene>
<proteinExistence type="predicted"/>
<dbReference type="EMBL" id="BA000012">
    <property type="protein sequence ID" value="BAB52634.1"/>
    <property type="molecule type" value="Genomic_DNA"/>
</dbReference>
<dbReference type="HOGENOM" id="CLU_2424833_0_0_5"/>
<dbReference type="KEGG" id="mlo:msr6321"/>
<evidence type="ECO:0000313" key="2">
    <source>
        <dbReference type="EMBL" id="BAB52634.1"/>
    </source>
</evidence>
<protein>
    <submittedName>
        <fullName evidence="2">Transposase</fullName>
    </submittedName>
</protein>
<evidence type="ECO:0000313" key="3">
    <source>
        <dbReference type="Proteomes" id="UP000000552"/>
    </source>
</evidence>
<reference evidence="2 3" key="1">
    <citation type="journal article" date="2000" name="DNA Res.">
        <title>Complete genome structure of the nitrogen-fixing symbiotic bacterium Mesorhizobium loti.</title>
        <authorList>
            <person name="Kaneko T."/>
            <person name="Nakamura Y."/>
            <person name="Sato S."/>
            <person name="Asamizu E."/>
            <person name="Kato T."/>
            <person name="Sasamoto S."/>
            <person name="Watanabe A."/>
            <person name="Idesawa K."/>
            <person name="Ishikawa A."/>
            <person name="Kawashima K."/>
            <person name="Kimura T."/>
            <person name="Kishida Y."/>
            <person name="Kiyokawa C."/>
            <person name="Kohara M."/>
            <person name="Matsumoto M."/>
            <person name="Matsuno A."/>
            <person name="Mochizuki Y."/>
            <person name="Nakayama S."/>
            <person name="Nakazaki N."/>
            <person name="Shimpo S."/>
            <person name="Sugimoto M."/>
            <person name="Takeuchi C."/>
            <person name="Yamada M."/>
            <person name="Tabata S."/>
        </authorList>
    </citation>
    <scope>NUCLEOTIDE SEQUENCE [LARGE SCALE GENOMIC DNA]</scope>
    <source>
        <strain evidence="3">LMG 29417 / CECT 9101 / MAFF 303099</strain>
    </source>
</reference>